<feature type="transmembrane region" description="Helical" evidence="1">
    <location>
        <begin position="20"/>
        <end position="41"/>
    </location>
</feature>
<keyword evidence="1" id="KW-0472">Membrane</keyword>
<name>A0A915Q7R9_9BILA</name>
<organism evidence="2 3">
    <name type="scientific">Setaria digitata</name>
    <dbReference type="NCBI Taxonomy" id="48799"/>
    <lineage>
        <taxon>Eukaryota</taxon>
        <taxon>Metazoa</taxon>
        <taxon>Ecdysozoa</taxon>
        <taxon>Nematoda</taxon>
        <taxon>Chromadorea</taxon>
        <taxon>Rhabditida</taxon>
        <taxon>Spirurina</taxon>
        <taxon>Spiruromorpha</taxon>
        <taxon>Filarioidea</taxon>
        <taxon>Setariidae</taxon>
        <taxon>Setaria</taxon>
    </lineage>
</organism>
<evidence type="ECO:0000313" key="2">
    <source>
        <dbReference type="Proteomes" id="UP000887581"/>
    </source>
</evidence>
<feature type="transmembrane region" description="Helical" evidence="1">
    <location>
        <begin position="61"/>
        <end position="79"/>
    </location>
</feature>
<accession>A0A915Q7R9</accession>
<dbReference type="WBParaSite" id="sdigi.contig850.g9891.t1">
    <property type="protein sequence ID" value="sdigi.contig850.g9891.t1"/>
    <property type="gene ID" value="sdigi.contig850.g9891"/>
</dbReference>
<dbReference type="AlphaFoldDB" id="A0A915Q7R9"/>
<reference evidence="3" key="1">
    <citation type="submission" date="2022-11" db="UniProtKB">
        <authorList>
            <consortium name="WormBaseParasite"/>
        </authorList>
    </citation>
    <scope>IDENTIFICATION</scope>
</reference>
<keyword evidence="1" id="KW-1133">Transmembrane helix</keyword>
<dbReference type="Proteomes" id="UP000887581">
    <property type="component" value="Unplaced"/>
</dbReference>
<protein>
    <submittedName>
        <fullName evidence="3">G-protein coupled receptors family 1 profile domain-containing protein</fullName>
    </submittedName>
</protein>
<proteinExistence type="predicted"/>
<evidence type="ECO:0000313" key="3">
    <source>
        <dbReference type="WBParaSite" id="sdigi.contig850.g9891.t1"/>
    </source>
</evidence>
<keyword evidence="1" id="KW-0812">Transmembrane</keyword>
<keyword evidence="2" id="KW-1185">Reference proteome</keyword>
<sequence length="102" mass="11261">MTTERNVTNSLGTAKYERSVLIQAALTCGVLEIGIITVNFLPQLLLKIFGGKAEIPVNIFVNSYLILSHGVLPIIYFMCNKQARGTITSLSVRLRDRIPKIA</sequence>
<evidence type="ECO:0000256" key="1">
    <source>
        <dbReference type="SAM" id="Phobius"/>
    </source>
</evidence>